<keyword evidence="4 5" id="KW-0472">Membrane</keyword>
<dbReference type="PANTHER" id="PTHR37422:SF13">
    <property type="entry name" value="LIPOPOLYSACCHARIDE BIOSYNTHESIS PROTEIN PA4999-RELATED"/>
    <property type="match status" value="1"/>
</dbReference>
<organism evidence="7 8">
    <name type="scientific">Candidatus Woesebacteria bacterium GW2011_GWB1_33_22</name>
    <dbReference type="NCBI Taxonomy" id="1618566"/>
    <lineage>
        <taxon>Bacteria</taxon>
        <taxon>Candidatus Woeseibacteriota</taxon>
    </lineage>
</organism>
<name>A0A0F9ZJN3_9BACT</name>
<comment type="subcellular location">
    <subcellularLocation>
        <location evidence="1">Membrane</location>
        <topology evidence="1">Multi-pass membrane protein</topology>
    </subcellularLocation>
</comment>
<evidence type="ECO:0000256" key="3">
    <source>
        <dbReference type="ARBA" id="ARBA00022989"/>
    </source>
</evidence>
<dbReference type="GO" id="GO:0016874">
    <property type="term" value="F:ligase activity"/>
    <property type="evidence" value="ECO:0007669"/>
    <property type="project" value="UniProtKB-KW"/>
</dbReference>
<feature type="transmembrane region" description="Helical" evidence="5">
    <location>
        <begin position="168"/>
        <end position="187"/>
    </location>
</feature>
<keyword evidence="3 5" id="KW-1133">Transmembrane helix</keyword>
<keyword evidence="2 5" id="KW-0812">Transmembrane</keyword>
<accession>A0A0F9ZJN3</accession>
<dbReference type="AlphaFoldDB" id="A0A0F9ZJN3"/>
<gene>
    <name evidence="7" type="ORF">UR35_C0009G0025</name>
</gene>
<keyword evidence="7" id="KW-0436">Ligase</keyword>
<comment type="caution">
    <text evidence="7">The sequence shown here is derived from an EMBL/GenBank/DDBJ whole genome shotgun (WGS) entry which is preliminary data.</text>
</comment>
<feature type="transmembrane region" description="Helical" evidence="5">
    <location>
        <begin position="338"/>
        <end position="358"/>
    </location>
</feature>
<feature type="transmembrane region" description="Helical" evidence="5">
    <location>
        <begin position="296"/>
        <end position="318"/>
    </location>
</feature>
<dbReference type="EMBL" id="LBOW01000009">
    <property type="protein sequence ID" value="KKP44314.1"/>
    <property type="molecule type" value="Genomic_DNA"/>
</dbReference>
<evidence type="ECO:0000313" key="8">
    <source>
        <dbReference type="Proteomes" id="UP000034778"/>
    </source>
</evidence>
<dbReference type="Proteomes" id="UP000034778">
    <property type="component" value="Unassembled WGS sequence"/>
</dbReference>
<dbReference type="GO" id="GO:0016020">
    <property type="term" value="C:membrane"/>
    <property type="evidence" value="ECO:0007669"/>
    <property type="project" value="UniProtKB-SubCell"/>
</dbReference>
<reference evidence="7 8" key="1">
    <citation type="journal article" date="2015" name="Nature">
        <title>rRNA introns, odd ribosomes, and small enigmatic genomes across a large radiation of phyla.</title>
        <authorList>
            <person name="Brown C.T."/>
            <person name="Hug L.A."/>
            <person name="Thomas B.C."/>
            <person name="Sharon I."/>
            <person name="Castelle C.J."/>
            <person name="Singh A."/>
            <person name="Wilkins M.J."/>
            <person name="Williams K.H."/>
            <person name="Banfield J.F."/>
        </authorList>
    </citation>
    <scope>NUCLEOTIDE SEQUENCE [LARGE SCALE GENOMIC DNA]</scope>
</reference>
<evidence type="ECO:0000256" key="1">
    <source>
        <dbReference type="ARBA" id="ARBA00004141"/>
    </source>
</evidence>
<dbReference type="STRING" id="1618566.UR35_C0009G0025"/>
<dbReference type="InterPro" id="IPR051533">
    <property type="entry name" value="WaaL-like"/>
</dbReference>
<dbReference type="InterPro" id="IPR007016">
    <property type="entry name" value="O-antigen_ligase-rel_domated"/>
</dbReference>
<dbReference type="Pfam" id="PF04932">
    <property type="entry name" value="Wzy_C"/>
    <property type="match status" value="1"/>
</dbReference>
<evidence type="ECO:0000313" key="7">
    <source>
        <dbReference type="EMBL" id="KKP44314.1"/>
    </source>
</evidence>
<evidence type="ECO:0000256" key="2">
    <source>
        <dbReference type="ARBA" id="ARBA00022692"/>
    </source>
</evidence>
<feature type="domain" description="O-antigen ligase-related" evidence="6">
    <location>
        <begin position="173"/>
        <end position="312"/>
    </location>
</feature>
<evidence type="ECO:0000259" key="6">
    <source>
        <dbReference type="Pfam" id="PF04932"/>
    </source>
</evidence>
<feature type="transmembrane region" description="Helical" evidence="5">
    <location>
        <begin position="125"/>
        <end position="148"/>
    </location>
</feature>
<proteinExistence type="predicted"/>
<feature type="transmembrane region" description="Helical" evidence="5">
    <location>
        <begin position="64"/>
        <end position="82"/>
    </location>
</feature>
<evidence type="ECO:0000256" key="4">
    <source>
        <dbReference type="ARBA" id="ARBA00023136"/>
    </source>
</evidence>
<feature type="transmembrane region" description="Helical" evidence="5">
    <location>
        <begin position="34"/>
        <end position="52"/>
    </location>
</feature>
<dbReference type="PANTHER" id="PTHR37422">
    <property type="entry name" value="TEICHURONIC ACID BIOSYNTHESIS PROTEIN TUAE"/>
    <property type="match status" value="1"/>
</dbReference>
<protein>
    <submittedName>
        <fullName evidence="7">Lipid A core-O-antigen ligase-like protein enyme</fullName>
    </submittedName>
</protein>
<evidence type="ECO:0000256" key="5">
    <source>
        <dbReference type="SAM" id="Phobius"/>
    </source>
</evidence>
<sequence>MLYLISLLSFLLPTQLGLHVNSLQTMVYGFRIDYLIPTLYLTDLIALLIILLGFRKIKFTKKNLVFSILYIGFVVANILHTTYYIPAIYKWLKVTETILLATVLIKNKKIDFFKNILKPLSYSMFIVCLLGISQYLNKGSVGGIFYWLGERTLRFNDPNVSPFPYSTFSHPNSFAGFLLVFGIFLIQFKNKFKLKYFLTLAILVFINLILTNSLNVYIAIVLLVILNFRSNLAFSFLAFDFSSRTFSHRLELISASWKMIKDNFLFGVGLNNFIPNLPKVTNSFLNAWELQPVHNIFLLVFSETGVIGFIVFSLLVLFSLSPISYPLIAILATGQMDHYWLTLQQNMLLFTYALALNFKWKKKI</sequence>